<name>A0A9W4XMH3_9PLEO</name>
<accession>A0A9W4XMH3</accession>
<dbReference type="Proteomes" id="UP001152607">
    <property type="component" value="Unassembled WGS sequence"/>
</dbReference>
<comment type="caution">
    <text evidence="1">The sequence shown here is derived from an EMBL/GenBank/DDBJ whole genome shotgun (WGS) entry which is preliminary data.</text>
</comment>
<sequence length="61" mass="7205">MRYSVRFVKSVSFCARSIDDSSLSIRVPFREVNWSIYVVGKWNSLKMSIQTKKKNNTYESH</sequence>
<organism evidence="1 2">
    <name type="scientific">Periconia digitata</name>
    <dbReference type="NCBI Taxonomy" id="1303443"/>
    <lineage>
        <taxon>Eukaryota</taxon>
        <taxon>Fungi</taxon>
        <taxon>Dikarya</taxon>
        <taxon>Ascomycota</taxon>
        <taxon>Pezizomycotina</taxon>
        <taxon>Dothideomycetes</taxon>
        <taxon>Pleosporomycetidae</taxon>
        <taxon>Pleosporales</taxon>
        <taxon>Massarineae</taxon>
        <taxon>Periconiaceae</taxon>
        <taxon>Periconia</taxon>
    </lineage>
</organism>
<proteinExistence type="predicted"/>
<dbReference type="EMBL" id="CAOQHR010000007">
    <property type="protein sequence ID" value="CAI6337399.1"/>
    <property type="molecule type" value="Genomic_DNA"/>
</dbReference>
<gene>
    <name evidence="1" type="ORF">PDIGIT_LOCUS10511</name>
</gene>
<dbReference type="AlphaFoldDB" id="A0A9W4XMH3"/>
<keyword evidence="2" id="KW-1185">Reference proteome</keyword>
<evidence type="ECO:0000313" key="2">
    <source>
        <dbReference type="Proteomes" id="UP001152607"/>
    </source>
</evidence>
<reference evidence="1" key="1">
    <citation type="submission" date="2023-01" db="EMBL/GenBank/DDBJ databases">
        <authorList>
            <person name="Van Ghelder C."/>
            <person name="Rancurel C."/>
        </authorList>
    </citation>
    <scope>NUCLEOTIDE SEQUENCE</scope>
    <source>
        <strain evidence="1">CNCM I-4278</strain>
    </source>
</reference>
<evidence type="ECO:0000313" key="1">
    <source>
        <dbReference type="EMBL" id="CAI6337399.1"/>
    </source>
</evidence>
<protein>
    <submittedName>
        <fullName evidence="1">Uncharacterized protein</fullName>
    </submittedName>
</protein>